<dbReference type="PRINTS" id="PR00892">
    <property type="entry name" value="RABGDI"/>
</dbReference>
<dbReference type="Proteomes" id="UP001335648">
    <property type="component" value="Unassembled WGS sequence"/>
</dbReference>
<dbReference type="GO" id="GO:0016192">
    <property type="term" value="P:vesicle-mediated transport"/>
    <property type="evidence" value="ECO:0007669"/>
    <property type="project" value="TreeGrafter"/>
</dbReference>
<evidence type="ECO:0000256" key="8">
    <source>
        <dbReference type="RuleBase" id="RU363124"/>
    </source>
</evidence>
<keyword evidence="10" id="KW-1185">Reference proteome</keyword>
<evidence type="ECO:0000313" key="9">
    <source>
        <dbReference type="EMBL" id="KAK5912483.1"/>
    </source>
</evidence>
<evidence type="ECO:0000256" key="5">
    <source>
        <dbReference type="ARBA" id="ARBA00022490"/>
    </source>
</evidence>
<evidence type="ECO:0000256" key="2">
    <source>
        <dbReference type="ARBA" id="ARBA00004601"/>
    </source>
</evidence>
<comment type="subcellular location">
    <subcellularLocation>
        <location evidence="1 8">Cytoplasm</location>
    </subcellularLocation>
    <subcellularLocation>
        <location evidence="2">Golgi apparatus</location>
        <location evidence="2">trans-Golgi network</location>
    </subcellularLocation>
</comment>
<gene>
    <name evidence="9" type="ORF">CesoFtcFv8_002351</name>
</gene>
<dbReference type="EMBL" id="JAULUE010002047">
    <property type="protein sequence ID" value="KAK5912483.1"/>
    <property type="molecule type" value="Genomic_DNA"/>
</dbReference>
<protein>
    <recommendedName>
        <fullName evidence="8">Rab GDP dissociation inhibitor</fullName>
    </recommendedName>
</protein>
<comment type="function">
    <text evidence="8">Regulates the GDP/GTP exchange reaction of most RAB proteins by inhibiting the dissociation of GDP from them, and the subsequent binding of GTP.</text>
</comment>
<evidence type="ECO:0000256" key="4">
    <source>
        <dbReference type="ARBA" id="ARBA00022468"/>
    </source>
</evidence>
<keyword evidence="5 8" id="KW-0963">Cytoplasm</keyword>
<keyword evidence="4 8" id="KW-0343">GTPase activation</keyword>
<dbReference type="InterPro" id="IPR036188">
    <property type="entry name" value="FAD/NAD-bd_sf"/>
</dbReference>
<evidence type="ECO:0000313" key="10">
    <source>
        <dbReference type="Proteomes" id="UP001335648"/>
    </source>
</evidence>
<evidence type="ECO:0000256" key="1">
    <source>
        <dbReference type="ARBA" id="ARBA00004496"/>
    </source>
</evidence>
<dbReference type="AlphaFoldDB" id="A0AAN8D2J4"/>
<keyword evidence="6" id="KW-0333">Golgi apparatus</keyword>
<dbReference type="GO" id="GO:0005096">
    <property type="term" value="F:GTPase activator activity"/>
    <property type="evidence" value="ECO:0007669"/>
    <property type="project" value="UniProtKB-KW"/>
</dbReference>
<organism evidence="9 10">
    <name type="scientific">Champsocephalus esox</name>
    <name type="common">pike icefish</name>
    <dbReference type="NCBI Taxonomy" id="159716"/>
    <lineage>
        <taxon>Eukaryota</taxon>
        <taxon>Metazoa</taxon>
        <taxon>Chordata</taxon>
        <taxon>Craniata</taxon>
        <taxon>Vertebrata</taxon>
        <taxon>Euteleostomi</taxon>
        <taxon>Actinopterygii</taxon>
        <taxon>Neopterygii</taxon>
        <taxon>Teleostei</taxon>
        <taxon>Neoteleostei</taxon>
        <taxon>Acanthomorphata</taxon>
        <taxon>Eupercaria</taxon>
        <taxon>Perciformes</taxon>
        <taxon>Notothenioidei</taxon>
        <taxon>Channichthyidae</taxon>
        <taxon>Champsocephalus</taxon>
    </lineage>
</organism>
<dbReference type="InterPro" id="IPR018203">
    <property type="entry name" value="GDP_dissociation_inhibitor"/>
</dbReference>
<dbReference type="GO" id="GO:0015031">
    <property type="term" value="P:protein transport"/>
    <property type="evidence" value="ECO:0007669"/>
    <property type="project" value="InterPro"/>
</dbReference>
<evidence type="ECO:0000256" key="3">
    <source>
        <dbReference type="ARBA" id="ARBA00005593"/>
    </source>
</evidence>
<dbReference type="SUPFAM" id="SSF54373">
    <property type="entry name" value="FAD-linked reductases, C-terminal domain"/>
    <property type="match status" value="1"/>
</dbReference>
<dbReference type="GO" id="GO:0007264">
    <property type="term" value="P:small GTPase-mediated signal transduction"/>
    <property type="evidence" value="ECO:0007669"/>
    <property type="project" value="InterPro"/>
</dbReference>
<dbReference type="PANTHER" id="PTHR11787">
    <property type="entry name" value="RAB GDP-DISSOCIATION INHIBITOR"/>
    <property type="match status" value="1"/>
</dbReference>
<reference evidence="9 10" key="1">
    <citation type="journal article" date="2023" name="Mol. Biol. Evol.">
        <title>Genomics of Secondarily Temperate Adaptation in the Only Non-Antarctic Icefish.</title>
        <authorList>
            <person name="Rivera-Colon A.G."/>
            <person name="Rayamajhi N."/>
            <person name="Minhas B.F."/>
            <person name="Madrigal G."/>
            <person name="Bilyk K.T."/>
            <person name="Yoon V."/>
            <person name="Hune M."/>
            <person name="Gregory S."/>
            <person name="Cheng C.H.C."/>
            <person name="Catchen J.M."/>
        </authorList>
    </citation>
    <scope>NUCLEOTIDE SEQUENCE [LARGE SCALE GENOMIC DNA]</scope>
    <source>
        <strain evidence="9">JC2023a</strain>
    </source>
</reference>
<name>A0AAN8D2J4_9TELE</name>
<sequence>MSIATVSTAVETRNPETEVQPALELLEPIMQKFVSVSNLLVPNDDGKQSQIFVSRSYDALNHFETEYEDIRDMYRRITGTELCL</sequence>
<comment type="caution">
    <text evidence="9">The sequence shown here is derived from an EMBL/GenBank/DDBJ whole genome shotgun (WGS) entry which is preliminary data.</text>
</comment>
<dbReference type="SUPFAM" id="SSF51905">
    <property type="entry name" value="FAD/NAD(P)-binding domain"/>
    <property type="match status" value="1"/>
</dbReference>
<comment type="function">
    <text evidence="7">Regulates the GDP/GTP exchange reaction of most Rab proteins by inhibiting the dissociation of GDP from them, and the subsequent binding of GTP to them. Promotes the dissociation of GDP-bound Rab proteins from the membrane and inhibits their activation. Promotes the dissociation of RAB1A, RAB3A, RAB5A and RAB10 from membranes.</text>
</comment>
<dbReference type="GO" id="GO:0005794">
    <property type="term" value="C:Golgi apparatus"/>
    <property type="evidence" value="ECO:0007669"/>
    <property type="project" value="UniProtKB-SubCell"/>
</dbReference>
<dbReference type="Pfam" id="PF00996">
    <property type="entry name" value="GDI"/>
    <property type="match status" value="1"/>
</dbReference>
<dbReference type="GO" id="GO:0005093">
    <property type="term" value="F:Rab GDP-dissociation inhibitor activity"/>
    <property type="evidence" value="ECO:0007669"/>
    <property type="project" value="InterPro"/>
</dbReference>
<proteinExistence type="inferred from homology"/>
<dbReference type="PANTHER" id="PTHR11787:SF3">
    <property type="entry name" value="RAB GDP DISSOCIATION INHIBITOR ALPHA"/>
    <property type="match status" value="1"/>
</dbReference>
<dbReference type="Gene3D" id="3.50.50.60">
    <property type="entry name" value="FAD/NAD(P)-binding domain"/>
    <property type="match status" value="1"/>
</dbReference>
<dbReference type="InterPro" id="IPR000806">
    <property type="entry name" value="RabGDI"/>
</dbReference>
<comment type="similarity">
    <text evidence="3 8">Belongs to the Rab GDI family.</text>
</comment>
<accession>A0AAN8D2J4</accession>
<evidence type="ECO:0000256" key="7">
    <source>
        <dbReference type="ARBA" id="ARBA00037119"/>
    </source>
</evidence>
<evidence type="ECO:0000256" key="6">
    <source>
        <dbReference type="ARBA" id="ARBA00023034"/>
    </source>
</evidence>